<feature type="compositionally biased region" description="Polar residues" evidence="1">
    <location>
        <begin position="286"/>
        <end position="299"/>
    </location>
</feature>
<dbReference type="Gene3D" id="4.10.280.10">
    <property type="entry name" value="Helix-loop-helix DNA-binding domain"/>
    <property type="match status" value="1"/>
</dbReference>
<proteinExistence type="predicted"/>
<dbReference type="GeneID" id="25901093"/>
<feature type="compositionally biased region" description="Polar residues" evidence="1">
    <location>
        <begin position="260"/>
        <end position="276"/>
    </location>
</feature>
<feature type="domain" description="BHLH" evidence="2">
    <location>
        <begin position="1"/>
        <end position="35"/>
    </location>
</feature>
<name>A0A0L0GE24_9EUKA</name>
<feature type="region of interest" description="Disordered" evidence="1">
    <location>
        <begin position="129"/>
        <end position="148"/>
    </location>
</feature>
<dbReference type="CDD" id="cd00083">
    <property type="entry name" value="bHLH_SF"/>
    <property type="match status" value="1"/>
</dbReference>
<organism evidence="3 4">
    <name type="scientific">Sphaeroforma arctica JP610</name>
    <dbReference type="NCBI Taxonomy" id="667725"/>
    <lineage>
        <taxon>Eukaryota</taxon>
        <taxon>Ichthyosporea</taxon>
        <taxon>Ichthyophonida</taxon>
        <taxon>Sphaeroforma</taxon>
    </lineage>
</organism>
<gene>
    <name evidence="3" type="ORF">SARC_00589</name>
</gene>
<protein>
    <recommendedName>
        <fullName evidence="2">BHLH domain-containing protein</fullName>
    </recommendedName>
</protein>
<dbReference type="GO" id="GO:0046983">
    <property type="term" value="F:protein dimerization activity"/>
    <property type="evidence" value="ECO:0007669"/>
    <property type="project" value="InterPro"/>
</dbReference>
<dbReference type="EMBL" id="KQ241616">
    <property type="protein sequence ID" value="KNC87260.1"/>
    <property type="molecule type" value="Genomic_DNA"/>
</dbReference>
<feature type="compositionally biased region" description="Polar residues" evidence="1">
    <location>
        <begin position="59"/>
        <end position="75"/>
    </location>
</feature>
<dbReference type="SUPFAM" id="SSF47459">
    <property type="entry name" value="HLH, helix-loop-helix DNA-binding domain"/>
    <property type="match status" value="1"/>
</dbReference>
<evidence type="ECO:0000313" key="3">
    <source>
        <dbReference type="EMBL" id="KNC87260.1"/>
    </source>
</evidence>
<keyword evidence="4" id="KW-1185">Reference proteome</keyword>
<dbReference type="Proteomes" id="UP000054560">
    <property type="component" value="Unassembled WGS sequence"/>
</dbReference>
<feature type="region of interest" description="Disordered" evidence="1">
    <location>
        <begin position="254"/>
        <end position="299"/>
    </location>
</feature>
<dbReference type="InterPro" id="IPR036638">
    <property type="entry name" value="HLH_DNA-bd_sf"/>
</dbReference>
<dbReference type="InterPro" id="IPR011598">
    <property type="entry name" value="bHLH_dom"/>
</dbReference>
<feature type="region of interest" description="Disordered" evidence="1">
    <location>
        <begin position="55"/>
        <end position="106"/>
    </location>
</feature>
<dbReference type="PROSITE" id="PS50888">
    <property type="entry name" value="BHLH"/>
    <property type="match status" value="1"/>
</dbReference>
<evidence type="ECO:0000259" key="2">
    <source>
        <dbReference type="PROSITE" id="PS50888"/>
    </source>
</evidence>
<dbReference type="AlphaFoldDB" id="A0A0L0GE24"/>
<evidence type="ECO:0000256" key="1">
    <source>
        <dbReference type="SAM" id="MobiDB-lite"/>
    </source>
</evidence>
<reference evidence="3 4" key="1">
    <citation type="submission" date="2011-02" db="EMBL/GenBank/DDBJ databases">
        <title>The Genome Sequence of Sphaeroforma arctica JP610.</title>
        <authorList>
            <consortium name="The Broad Institute Genome Sequencing Platform"/>
            <person name="Russ C."/>
            <person name="Cuomo C."/>
            <person name="Young S.K."/>
            <person name="Zeng Q."/>
            <person name="Gargeya S."/>
            <person name="Alvarado L."/>
            <person name="Berlin A."/>
            <person name="Chapman S.B."/>
            <person name="Chen Z."/>
            <person name="Freedman E."/>
            <person name="Gellesch M."/>
            <person name="Goldberg J."/>
            <person name="Griggs A."/>
            <person name="Gujja S."/>
            <person name="Heilman E."/>
            <person name="Heiman D."/>
            <person name="Howarth C."/>
            <person name="Mehta T."/>
            <person name="Neiman D."/>
            <person name="Pearson M."/>
            <person name="Roberts A."/>
            <person name="Saif S."/>
            <person name="Shea T."/>
            <person name="Shenoy N."/>
            <person name="Sisk P."/>
            <person name="Stolte C."/>
            <person name="Sykes S."/>
            <person name="White J."/>
            <person name="Yandava C."/>
            <person name="Burger G."/>
            <person name="Gray M.W."/>
            <person name="Holland P.W.H."/>
            <person name="King N."/>
            <person name="Lang F.B.F."/>
            <person name="Roger A.J."/>
            <person name="Ruiz-Trillo I."/>
            <person name="Haas B."/>
            <person name="Nusbaum C."/>
            <person name="Birren B."/>
        </authorList>
    </citation>
    <scope>NUCLEOTIDE SEQUENCE [LARGE SCALE GENOMIC DNA]</scope>
    <source>
        <strain evidence="3 4">JP610</strain>
    </source>
</reference>
<sequence length="376" mass="40907">MKERFDDLIKTVPLCNSRTRKVAILTKTVNYIKHLRQELDTITNDNYRLAETLRLRGVPTNSNPGNYGNPGTQPRSPYRGNALVSTSTDRYPPPNVSRGGHRALSPEPSLYNMNGSKLAFNFSMDNQSINAPSGHAQRPVPTSPSVHNQSYDSFSPGVFGNGMGNLNNMNVSLNSINEMGMAKLGGGPKGGLMPQQSLQSPNLYKGDLHRNLAGPGLIHSISVPDLQSMNKHRAQVSSNNFMEMNMNGNNAFPQQQQQQHSARANNTMSHMNSAHGDNTLAHMNSAPGNNSLTPMNSGQGDNSLAHMNSARGDNTLSHMNTMQSVINGDDRFSAQRQESFSSSQLPLNFGFSSDALFPGNTFNVMGTKGNLEAMDE</sequence>
<dbReference type="Pfam" id="PF00010">
    <property type="entry name" value="HLH"/>
    <property type="match status" value="1"/>
</dbReference>
<evidence type="ECO:0000313" key="4">
    <source>
        <dbReference type="Proteomes" id="UP000054560"/>
    </source>
</evidence>
<accession>A0A0L0GE24</accession>
<dbReference type="RefSeq" id="XP_014161162.1">
    <property type="nucleotide sequence ID" value="XM_014305687.1"/>
</dbReference>